<dbReference type="AlphaFoldDB" id="A0A1H8W9W6"/>
<evidence type="ECO:0000256" key="5">
    <source>
        <dbReference type="PIRSR" id="PIRSR039026-2"/>
    </source>
</evidence>
<reference evidence="6 7" key="1">
    <citation type="submission" date="2016-10" db="EMBL/GenBank/DDBJ databases">
        <authorList>
            <person name="de Groot N.N."/>
        </authorList>
    </citation>
    <scope>NUCLEOTIDE SEQUENCE [LARGE SCALE GENOMIC DNA]</scope>
    <source>
        <strain evidence="6 7">DSM 27842</strain>
    </source>
</reference>
<dbReference type="Gene3D" id="3.40.190.170">
    <property type="entry name" value="Bacterial extracellular solute-binding protein, family 7"/>
    <property type="match status" value="1"/>
</dbReference>
<dbReference type="PIRSF" id="PIRSF039026">
    <property type="entry name" value="SiaP"/>
    <property type="match status" value="1"/>
</dbReference>
<dbReference type="GO" id="GO:0046872">
    <property type="term" value="F:metal ion binding"/>
    <property type="evidence" value="ECO:0007669"/>
    <property type="project" value="UniProtKB-KW"/>
</dbReference>
<dbReference type="PANTHER" id="PTHR33376">
    <property type="match status" value="1"/>
</dbReference>
<dbReference type="InterPro" id="IPR026289">
    <property type="entry name" value="SBP_TakP-like"/>
</dbReference>
<dbReference type="RefSeq" id="WP_217639352.1">
    <property type="nucleotide sequence ID" value="NZ_FODS01000051.1"/>
</dbReference>
<dbReference type="EMBL" id="FODS01000051">
    <property type="protein sequence ID" value="SEP24456.1"/>
    <property type="molecule type" value="Genomic_DNA"/>
</dbReference>
<dbReference type="GO" id="GO:0055085">
    <property type="term" value="P:transmembrane transport"/>
    <property type="evidence" value="ECO:0007669"/>
    <property type="project" value="InterPro"/>
</dbReference>
<comment type="subcellular location">
    <subcellularLocation>
        <location evidence="1">Periplasm</location>
    </subcellularLocation>
</comment>
<evidence type="ECO:0000256" key="4">
    <source>
        <dbReference type="PIRSR" id="PIRSR039026-1"/>
    </source>
</evidence>
<dbReference type="GO" id="GO:0031317">
    <property type="term" value="C:tripartite ATP-independent periplasmic transporter complex"/>
    <property type="evidence" value="ECO:0007669"/>
    <property type="project" value="InterPro"/>
</dbReference>
<feature type="binding site" evidence="5">
    <location>
        <position position="180"/>
    </location>
    <ligand>
        <name>Na(+)</name>
        <dbReference type="ChEBI" id="CHEBI:29101"/>
    </ligand>
</feature>
<dbReference type="InterPro" id="IPR038404">
    <property type="entry name" value="TRAP_DctP_sf"/>
</dbReference>
<organism evidence="6 7">
    <name type="scientific">Salinihabitans flavidus</name>
    <dbReference type="NCBI Taxonomy" id="569882"/>
    <lineage>
        <taxon>Bacteria</taxon>
        <taxon>Pseudomonadati</taxon>
        <taxon>Pseudomonadota</taxon>
        <taxon>Alphaproteobacteria</taxon>
        <taxon>Rhodobacterales</taxon>
        <taxon>Roseobacteraceae</taxon>
        <taxon>Salinihabitans</taxon>
    </lineage>
</organism>
<dbReference type="Gene3D" id="3.40.190.10">
    <property type="entry name" value="Periplasmic binding protein-like II"/>
    <property type="match status" value="1"/>
</dbReference>
<evidence type="ECO:0000313" key="6">
    <source>
        <dbReference type="EMBL" id="SEP24456.1"/>
    </source>
</evidence>
<dbReference type="InterPro" id="IPR018389">
    <property type="entry name" value="DctP_fam"/>
</dbReference>
<keyword evidence="3" id="KW-0574">Periplasm</keyword>
<feature type="binding site" evidence="4">
    <location>
        <position position="142"/>
    </location>
    <ligand>
        <name>substrate</name>
    </ligand>
</feature>
<gene>
    <name evidence="6" type="ORF">SAMN04490248_1514</name>
</gene>
<keyword evidence="7" id="KW-1185">Reference proteome</keyword>
<feature type="binding site" evidence="5">
    <location>
        <position position="179"/>
    </location>
    <ligand>
        <name>substrate</name>
    </ligand>
</feature>
<dbReference type="NCBIfam" id="NF037995">
    <property type="entry name" value="TRAP_S1"/>
    <property type="match status" value="1"/>
</dbReference>
<evidence type="ECO:0000313" key="7">
    <source>
        <dbReference type="Proteomes" id="UP000198893"/>
    </source>
</evidence>
<dbReference type="Proteomes" id="UP000198893">
    <property type="component" value="Unassembled WGS sequence"/>
</dbReference>
<dbReference type="STRING" id="569882.SAMN04490248_1514"/>
<evidence type="ECO:0000256" key="3">
    <source>
        <dbReference type="ARBA" id="ARBA00022764"/>
    </source>
</evidence>
<proteinExistence type="predicted"/>
<dbReference type="Pfam" id="PF03480">
    <property type="entry name" value="DctP"/>
    <property type="match status" value="1"/>
</dbReference>
<feature type="binding site" evidence="4">
    <location>
        <position position="121"/>
    </location>
    <ligand>
        <name>substrate</name>
    </ligand>
</feature>
<evidence type="ECO:0000256" key="2">
    <source>
        <dbReference type="ARBA" id="ARBA00022729"/>
    </source>
</evidence>
<feature type="binding site" evidence="5">
    <location>
        <position position="205"/>
    </location>
    <ligand>
        <name>substrate</name>
    </ligand>
</feature>
<name>A0A1H8W9W6_9RHOB</name>
<sequence length="326" mass="35333">MPTSFPTGLATIHGAAEFLSERVAALTDNGFKIDVYAGGELVPPLGVLESAQTGTVECGFTAGFYYIGKMPALVFDTGVPFGMTPRMHTAWMRTGGGLELMRELYSEFNVVQFPAGATGAQMGGWFRKPIDTVEDLKGLRIRAAGYLGNIYADLGAVPQQIPGSDLYSAMERGTLDAVEFVGPYDDEKLGFNKVAKYYYSPGVLELNASIAFLANADAYADLPDSYKAALQSACAETNSNMLATYDTLNVPALRRLVASGIELRSWSDEIMDAMKASSEKLLAAQAAEDPLFKRVHTEWKSYLDEQLLWSSVNDGAAQSYLMNNRG</sequence>
<keyword evidence="5" id="KW-0479">Metal-binding</keyword>
<protein>
    <submittedName>
        <fullName evidence="6">TRAP-type mannitol/chloroaromatic compound transport system, substrate-binding protein</fullName>
    </submittedName>
</protein>
<dbReference type="GO" id="GO:0042597">
    <property type="term" value="C:periplasmic space"/>
    <property type="evidence" value="ECO:0007669"/>
    <property type="project" value="UniProtKB-SubCell"/>
</dbReference>
<accession>A0A1H8W9W6</accession>
<keyword evidence="2" id="KW-0732">Signal</keyword>
<evidence type="ECO:0000256" key="1">
    <source>
        <dbReference type="ARBA" id="ARBA00004418"/>
    </source>
</evidence>
<dbReference type="PANTHER" id="PTHR33376:SF5">
    <property type="entry name" value="EXTRACYTOPLASMIC SOLUTE RECEPTOR PROTEIN"/>
    <property type="match status" value="1"/>
</dbReference>